<evidence type="ECO:0000256" key="3">
    <source>
        <dbReference type="ARBA" id="ARBA00022448"/>
    </source>
</evidence>
<feature type="transmembrane region" description="Helical" evidence="9">
    <location>
        <begin position="219"/>
        <end position="237"/>
    </location>
</feature>
<evidence type="ECO:0000256" key="1">
    <source>
        <dbReference type="ARBA" id="ARBA00004409"/>
    </source>
</evidence>
<evidence type="ECO:0000256" key="2">
    <source>
        <dbReference type="ARBA" id="ARBA00008473"/>
    </source>
</evidence>
<accession>A0A9W8CJE6</accession>
<protein>
    <submittedName>
        <fullName evidence="10">Protein transport protein gos1</fullName>
    </submittedName>
</protein>
<keyword evidence="3" id="KW-0813">Transport</keyword>
<keyword evidence="4 9" id="KW-0812">Transmembrane</keyword>
<organism evidence="10 11">
    <name type="scientific">Coemansia asiatica</name>
    <dbReference type="NCBI Taxonomy" id="1052880"/>
    <lineage>
        <taxon>Eukaryota</taxon>
        <taxon>Fungi</taxon>
        <taxon>Fungi incertae sedis</taxon>
        <taxon>Zoopagomycota</taxon>
        <taxon>Kickxellomycotina</taxon>
        <taxon>Kickxellomycetes</taxon>
        <taxon>Kickxellales</taxon>
        <taxon>Kickxellaceae</taxon>
        <taxon>Coemansia</taxon>
    </lineage>
</organism>
<dbReference type="GO" id="GO:0015031">
    <property type="term" value="P:protein transport"/>
    <property type="evidence" value="ECO:0007669"/>
    <property type="project" value="UniProtKB-KW"/>
</dbReference>
<dbReference type="GO" id="GO:0005797">
    <property type="term" value="C:Golgi medial cisterna"/>
    <property type="evidence" value="ECO:0007669"/>
    <property type="project" value="TreeGrafter"/>
</dbReference>
<evidence type="ECO:0000256" key="4">
    <source>
        <dbReference type="ARBA" id="ARBA00022692"/>
    </source>
</evidence>
<keyword evidence="8 9" id="KW-0472">Membrane</keyword>
<keyword evidence="7" id="KW-0333">Golgi apparatus</keyword>
<comment type="caution">
    <text evidence="10">The sequence shown here is derived from an EMBL/GenBank/DDBJ whole genome shotgun (WGS) entry which is preliminary data.</text>
</comment>
<dbReference type="Pfam" id="PF12352">
    <property type="entry name" value="V-SNARE_C"/>
    <property type="match status" value="1"/>
</dbReference>
<evidence type="ECO:0000313" key="11">
    <source>
        <dbReference type="Proteomes" id="UP001145021"/>
    </source>
</evidence>
<proteinExistence type="inferred from homology"/>
<evidence type="ECO:0000313" key="10">
    <source>
        <dbReference type="EMBL" id="KAJ1644760.1"/>
    </source>
</evidence>
<dbReference type="EMBL" id="JANBOH010000144">
    <property type="protein sequence ID" value="KAJ1644760.1"/>
    <property type="molecule type" value="Genomic_DNA"/>
</dbReference>
<gene>
    <name evidence="10" type="primary">GOS1</name>
    <name evidence="10" type="ORF">LPJ64_003590</name>
</gene>
<dbReference type="PANTHER" id="PTHR21094">
    <property type="entry name" value="GOS-28 SNARE- RELATED"/>
    <property type="match status" value="1"/>
</dbReference>
<evidence type="ECO:0000256" key="8">
    <source>
        <dbReference type="ARBA" id="ARBA00023136"/>
    </source>
</evidence>
<evidence type="ECO:0000256" key="6">
    <source>
        <dbReference type="ARBA" id="ARBA00022989"/>
    </source>
</evidence>
<name>A0A9W8CJE6_9FUNG</name>
<keyword evidence="11" id="KW-1185">Reference proteome</keyword>
<evidence type="ECO:0000256" key="7">
    <source>
        <dbReference type="ARBA" id="ARBA00023034"/>
    </source>
</evidence>
<dbReference type="PANTHER" id="PTHR21094:SF2">
    <property type="entry name" value="GOLGI SNAP RECEPTOR COMPLEX MEMBER 1"/>
    <property type="match status" value="1"/>
</dbReference>
<comment type="similarity">
    <text evidence="2">Belongs to the GOSR1 family.</text>
</comment>
<dbReference type="GO" id="GO:0005801">
    <property type="term" value="C:cis-Golgi network"/>
    <property type="evidence" value="ECO:0007669"/>
    <property type="project" value="InterPro"/>
</dbReference>
<keyword evidence="6 9" id="KW-1133">Transmembrane helix</keyword>
<reference evidence="10" key="1">
    <citation type="submission" date="2022-07" db="EMBL/GenBank/DDBJ databases">
        <title>Phylogenomic reconstructions and comparative analyses of Kickxellomycotina fungi.</title>
        <authorList>
            <person name="Reynolds N.K."/>
            <person name="Stajich J.E."/>
            <person name="Barry K."/>
            <person name="Grigoriev I.V."/>
            <person name="Crous P."/>
            <person name="Smith M.E."/>
        </authorList>
    </citation>
    <scope>NUCLEOTIDE SEQUENCE</scope>
    <source>
        <strain evidence="10">NBRC 105413</strain>
    </source>
</reference>
<evidence type="ECO:0000256" key="9">
    <source>
        <dbReference type="SAM" id="Phobius"/>
    </source>
</evidence>
<evidence type="ECO:0000256" key="5">
    <source>
        <dbReference type="ARBA" id="ARBA00022927"/>
    </source>
</evidence>
<dbReference type="GO" id="GO:0031201">
    <property type="term" value="C:SNARE complex"/>
    <property type="evidence" value="ECO:0007669"/>
    <property type="project" value="TreeGrafter"/>
</dbReference>
<dbReference type="Proteomes" id="UP001145021">
    <property type="component" value="Unassembled WGS sequence"/>
</dbReference>
<dbReference type="GO" id="GO:0006906">
    <property type="term" value="P:vesicle fusion"/>
    <property type="evidence" value="ECO:0007669"/>
    <property type="project" value="TreeGrafter"/>
</dbReference>
<dbReference type="InterPro" id="IPR023601">
    <property type="entry name" value="Golgi_SNAP_su1"/>
</dbReference>
<keyword evidence="5" id="KW-0653">Protein transport</keyword>
<sequence>MTTDSVNIELPGAGVRPWEQLLRDVRELEMRFDTRIADYMKFVQPTSPRATISGRPLKTANDRQSCMQVESEISTILGDLEAVISEMEETVQQQRGSSRVLERHQSMYADYQREFQRYKSNVQASVARSELLQGKSTAAASAGDTSDRDRLVMERERIDQAHLDIDMVLDQAFSVRQDLDDQWSVIGGATSKMVDVTERIPGINLLLGRIRSRKRKEKVVLAIVLAICISILLFVWSS</sequence>
<dbReference type="GO" id="GO:0005484">
    <property type="term" value="F:SNAP receptor activity"/>
    <property type="evidence" value="ECO:0007669"/>
    <property type="project" value="TreeGrafter"/>
</dbReference>
<comment type="subcellular location">
    <subcellularLocation>
        <location evidence="1">Golgi apparatus membrane</location>
        <topology evidence="1">Single-pass type IV membrane protein</topology>
    </subcellularLocation>
</comment>
<dbReference type="GO" id="GO:0000139">
    <property type="term" value="C:Golgi membrane"/>
    <property type="evidence" value="ECO:0007669"/>
    <property type="project" value="UniProtKB-SubCell"/>
</dbReference>
<dbReference type="GO" id="GO:0048219">
    <property type="term" value="P:inter-Golgi cisterna vesicle-mediated transport"/>
    <property type="evidence" value="ECO:0007669"/>
    <property type="project" value="TreeGrafter"/>
</dbReference>
<dbReference type="AlphaFoldDB" id="A0A9W8CJE6"/>
<dbReference type="GO" id="GO:0006888">
    <property type="term" value="P:endoplasmic reticulum to Golgi vesicle-mediated transport"/>
    <property type="evidence" value="ECO:0007669"/>
    <property type="project" value="InterPro"/>
</dbReference>